<proteinExistence type="predicted"/>
<dbReference type="OrthoDB" id="3527261at2759"/>
<reference evidence="2 3" key="1">
    <citation type="submission" date="2016-05" db="EMBL/GenBank/DDBJ databases">
        <title>A degradative enzymes factory behind the ericoid mycorrhizal symbiosis.</title>
        <authorList>
            <consortium name="DOE Joint Genome Institute"/>
            <person name="Martino E."/>
            <person name="Morin E."/>
            <person name="Grelet G."/>
            <person name="Kuo A."/>
            <person name="Kohler A."/>
            <person name="Daghino S."/>
            <person name="Barry K."/>
            <person name="Choi C."/>
            <person name="Cichocki N."/>
            <person name="Clum A."/>
            <person name="Copeland A."/>
            <person name="Hainaut M."/>
            <person name="Haridas S."/>
            <person name="Labutti K."/>
            <person name="Lindquist E."/>
            <person name="Lipzen A."/>
            <person name="Khouja H.-R."/>
            <person name="Murat C."/>
            <person name="Ohm R."/>
            <person name="Olson A."/>
            <person name="Spatafora J."/>
            <person name="Veneault-Fourrey C."/>
            <person name="Henrissat B."/>
            <person name="Grigoriev I."/>
            <person name="Martin F."/>
            <person name="Perotto S."/>
        </authorList>
    </citation>
    <scope>NUCLEOTIDE SEQUENCE [LARGE SCALE GENOMIC DNA]</scope>
    <source>
        <strain evidence="2 3">UAMH 7357</strain>
    </source>
</reference>
<sequence length="476" mass="51966">MSFYTTPNFAALGSLNVPAFLPVPPLINIIAEWSALIPLVIHLASYRHTHQLAGQVALLGRVSIGIFPKLGVLTGISKLIESGPEFLDTASTLSKSGSQVWDIKWGSRFLSANGAASNILAEWILERGGHVSRIPEGISSTILARAGTHVTESTVLRLPSPQTKAESTTSVNELRKLKTTGTTISGPSFRRYQTFHIMHFSKIEPIVSWRSRLDGYLQSPVYEALAFIFKLGIVIVLCLFGIYGTSATLLVGAVSQLVSRTITVQRPSGFLENNEVHDACMLVATHQNASTWYLFVGDRGILDSLLNKTMIQIPPQKFAAWWFKQAHRIQLLAMTFAASQKGWDGVSLLILLVVSLIRKLRLKNSLLARMYCEANGIAIKQQSFEFSGRSCMLGAIQKVGGGASWAWMDDILVSCERRDVWAQGLSSADGGLSTFEEQMGNLSAFDRGWVLVNKQLSENASGIIMNAVNGLGTGRV</sequence>
<keyword evidence="1" id="KW-1133">Transmembrane helix</keyword>
<gene>
    <name evidence="2" type="ORF">NA56DRAFT_648906</name>
</gene>
<dbReference type="AlphaFoldDB" id="A0A2J6PT66"/>
<feature type="transmembrane region" description="Helical" evidence="1">
    <location>
        <begin position="221"/>
        <end position="243"/>
    </location>
</feature>
<dbReference type="Proteomes" id="UP000235672">
    <property type="component" value="Unassembled WGS sequence"/>
</dbReference>
<organism evidence="2 3">
    <name type="scientific">Hyaloscypha hepaticicola</name>
    <dbReference type="NCBI Taxonomy" id="2082293"/>
    <lineage>
        <taxon>Eukaryota</taxon>
        <taxon>Fungi</taxon>
        <taxon>Dikarya</taxon>
        <taxon>Ascomycota</taxon>
        <taxon>Pezizomycotina</taxon>
        <taxon>Leotiomycetes</taxon>
        <taxon>Helotiales</taxon>
        <taxon>Hyaloscyphaceae</taxon>
        <taxon>Hyaloscypha</taxon>
    </lineage>
</organism>
<keyword evidence="3" id="KW-1185">Reference proteome</keyword>
<keyword evidence="1" id="KW-0472">Membrane</keyword>
<evidence type="ECO:0000313" key="3">
    <source>
        <dbReference type="Proteomes" id="UP000235672"/>
    </source>
</evidence>
<name>A0A2J6PT66_9HELO</name>
<dbReference type="EMBL" id="KZ613501">
    <property type="protein sequence ID" value="PMD17179.1"/>
    <property type="molecule type" value="Genomic_DNA"/>
</dbReference>
<evidence type="ECO:0000313" key="2">
    <source>
        <dbReference type="EMBL" id="PMD17179.1"/>
    </source>
</evidence>
<evidence type="ECO:0000256" key="1">
    <source>
        <dbReference type="SAM" id="Phobius"/>
    </source>
</evidence>
<protein>
    <submittedName>
        <fullName evidence="2">Uncharacterized protein</fullName>
    </submittedName>
</protein>
<accession>A0A2J6PT66</accession>
<keyword evidence="1" id="KW-0812">Transmembrane</keyword>